<dbReference type="Pfam" id="PF00169">
    <property type="entry name" value="PH"/>
    <property type="match status" value="1"/>
</dbReference>
<proteinExistence type="predicted"/>
<evidence type="ECO:0000259" key="2">
    <source>
        <dbReference type="PROSITE" id="PS50003"/>
    </source>
</evidence>
<sequence length="331" mass="36438">MSRTGDETPTVEGAFIRIRALGHAVAYAGVRVQEGTTAAETIELVAKKLRMSEDERLSKRLVCAYPVERRSARQPRPRGAPPPPRRENVVWRVRTLLRADSVLAARRKALLAAAGFDADDDVRFYLHDADAPPLDFELPHADDASGSDASDDESTKAMAVVDRRWLEDDATTVGSLLKLSSRDPNLWRRRTCVVCRDRLWFWRAELAPDPALVVPEEGEAPEVAWGRALDAEALERSTCAHVDLAGGHVAESIFHRRAAPHALDVATATRTWTFRCADQKERAKWLKALRAATAAATRRARAASGDGDAPEEEPPAESAFSSALRYIGFAK</sequence>
<dbReference type="InterPro" id="IPR011993">
    <property type="entry name" value="PH-like_dom_sf"/>
</dbReference>
<dbReference type="Proteomes" id="UP000789595">
    <property type="component" value="Unassembled WGS sequence"/>
</dbReference>
<keyword evidence="4" id="KW-1185">Reference proteome</keyword>
<accession>A0A8J2WT30</accession>
<dbReference type="CDD" id="cd00821">
    <property type="entry name" value="PH"/>
    <property type="match status" value="1"/>
</dbReference>
<name>A0A8J2WT30_9STRA</name>
<dbReference type="AlphaFoldDB" id="A0A8J2WT30"/>
<dbReference type="OrthoDB" id="207340at2759"/>
<dbReference type="SUPFAM" id="SSF50729">
    <property type="entry name" value="PH domain-like"/>
    <property type="match status" value="1"/>
</dbReference>
<evidence type="ECO:0000313" key="3">
    <source>
        <dbReference type="EMBL" id="CAH0367207.1"/>
    </source>
</evidence>
<dbReference type="Gene3D" id="2.30.29.30">
    <property type="entry name" value="Pleckstrin-homology domain (PH domain)/Phosphotyrosine-binding domain (PTB)"/>
    <property type="match status" value="1"/>
</dbReference>
<organism evidence="3 4">
    <name type="scientific">Pelagomonas calceolata</name>
    <dbReference type="NCBI Taxonomy" id="35677"/>
    <lineage>
        <taxon>Eukaryota</taxon>
        <taxon>Sar</taxon>
        <taxon>Stramenopiles</taxon>
        <taxon>Ochrophyta</taxon>
        <taxon>Pelagophyceae</taxon>
        <taxon>Pelagomonadales</taxon>
        <taxon>Pelagomonadaceae</taxon>
        <taxon>Pelagomonas</taxon>
    </lineage>
</organism>
<protein>
    <recommendedName>
        <fullName evidence="2">PH domain-containing protein</fullName>
    </recommendedName>
</protein>
<dbReference type="PROSITE" id="PS50003">
    <property type="entry name" value="PH_DOMAIN"/>
    <property type="match status" value="1"/>
</dbReference>
<feature type="region of interest" description="Disordered" evidence="1">
    <location>
        <begin position="299"/>
        <end position="320"/>
    </location>
</feature>
<dbReference type="InterPro" id="IPR001849">
    <property type="entry name" value="PH_domain"/>
</dbReference>
<comment type="caution">
    <text evidence="3">The sequence shown here is derived from an EMBL/GenBank/DDBJ whole genome shotgun (WGS) entry which is preliminary data.</text>
</comment>
<gene>
    <name evidence="3" type="ORF">PECAL_2P02190</name>
</gene>
<feature type="domain" description="PH" evidence="2">
    <location>
        <begin position="169"/>
        <end position="294"/>
    </location>
</feature>
<evidence type="ECO:0000256" key="1">
    <source>
        <dbReference type="SAM" id="MobiDB-lite"/>
    </source>
</evidence>
<dbReference type="EMBL" id="CAKKNE010000002">
    <property type="protein sequence ID" value="CAH0367207.1"/>
    <property type="molecule type" value="Genomic_DNA"/>
</dbReference>
<evidence type="ECO:0000313" key="4">
    <source>
        <dbReference type="Proteomes" id="UP000789595"/>
    </source>
</evidence>
<dbReference type="SMART" id="SM00233">
    <property type="entry name" value="PH"/>
    <property type="match status" value="1"/>
</dbReference>
<reference evidence="3" key="1">
    <citation type="submission" date="2021-11" db="EMBL/GenBank/DDBJ databases">
        <authorList>
            <consortium name="Genoscope - CEA"/>
            <person name="William W."/>
        </authorList>
    </citation>
    <scope>NUCLEOTIDE SEQUENCE</scope>
</reference>